<dbReference type="Proteomes" id="UP000028511">
    <property type="component" value="Unassembled WGS sequence"/>
</dbReference>
<dbReference type="RefSeq" id="WP_155272386.1">
    <property type="nucleotide sequence ID" value="NZ_CAWLWN010000203.1"/>
</dbReference>
<proteinExistence type="predicted"/>
<accession>A0A077NDG2</accession>
<comment type="caution">
    <text evidence="1">The sequence shown here is derived from an EMBL/GenBank/DDBJ whole genome shotgun (WGS) entry which is preliminary data.</text>
</comment>
<protein>
    <submittedName>
        <fullName evidence="1">Uncharacterized protein</fullName>
    </submittedName>
</protein>
<reference evidence="1" key="1">
    <citation type="submission" date="2013-07" db="EMBL/GenBank/DDBJ databases">
        <title>Sub-species coevolution in mutualistic symbiosis.</title>
        <authorList>
            <person name="Murfin K."/>
            <person name="Klassen J."/>
            <person name="Lee M."/>
            <person name="Forst S."/>
            <person name="Stock P."/>
            <person name="Goodrich-Blair H."/>
        </authorList>
    </citation>
    <scope>NUCLEOTIDE SEQUENCE [LARGE SCALE GENOMIC DNA]</scope>
    <source>
        <strain evidence="1">Puntauvense</strain>
    </source>
</reference>
<sequence length="55" mass="6299">MGAYRGAGGVFRITDHQQQKNALKMEVKLSINLYPFELLDAMVINNYTVWSVFYG</sequence>
<evidence type="ECO:0000313" key="1">
    <source>
        <dbReference type="EMBL" id="CDG96944.1"/>
    </source>
</evidence>
<gene>
    <name evidence="1" type="ORF">XBP1_2380021</name>
</gene>
<dbReference type="EMBL" id="CBSW010000155">
    <property type="protein sequence ID" value="CDG96944.1"/>
    <property type="molecule type" value="Genomic_DNA"/>
</dbReference>
<organism evidence="1">
    <name type="scientific">Xenorhabdus bovienii str. puntauvense</name>
    <dbReference type="NCBI Taxonomy" id="1398201"/>
    <lineage>
        <taxon>Bacteria</taxon>
        <taxon>Pseudomonadati</taxon>
        <taxon>Pseudomonadota</taxon>
        <taxon>Gammaproteobacteria</taxon>
        <taxon>Enterobacterales</taxon>
        <taxon>Morganellaceae</taxon>
        <taxon>Xenorhabdus</taxon>
    </lineage>
</organism>
<name>A0A077NDG2_XENBV</name>
<dbReference type="HOGENOM" id="CLU_3031455_0_0_6"/>
<dbReference type="AlphaFoldDB" id="A0A077NDG2"/>